<keyword evidence="1" id="KW-0805">Transcription regulation</keyword>
<dbReference type="Gene3D" id="1.10.10.10">
    <property type="entry name" value="Winged helix-like DNA-binding domain superfamily/Winged helix DNA-binding domain"/>
    <property type="match status" value="1"/>
</dbReference>
<dbReference type="GO" id="GO:0003677">
    <property type="term" value="F:DNA binding"/>
    <property type="evidence" value="ECO:0007669"/>
    <property type="project" value="UniProtKB-KW"/>
</dbReference>
<feature type="domain" description="HTH gntR-type" evidence="4">
    <location>
        <begin position="11"/>
        <end position="79"/>
    </location>
</feature>
<evidence type="ECO:0000313" key="6">
    <source>
        <dbReference type="Proteomes" id="UP000199334"/>
    </source>
</evidence>
<evidence type="ECO:0000313" key="5">
    <source>
        <dbReference type="EMBL" id="SDO02015.1"/>
    </source>
</evidence>
<dbReference type="InterPro" id="IPR000524">
    <property type="entry name" value="Tscrpt_reg_HTH_GntR"/>
</dbReference>
<proteinExistence type="predicted"/>
<dbReference type="InterPro" id="IPR036388">
    <property type="entry name" value="WH-like_DNA-bd_sf"/>
</dbReference>
<protein>
    <submittedName>
        <fullName evidence="5">GntR family transcriptional regulator</fullName>
    </submittedName>
</protein>
<dbReference type="STRING" id="237069.SAMN05216498_0458"/>
<dbReference type="PROSITE" id="PS50949">
    <property type="entry name" value="HTH_GNTR"/>
    <property type="match status" value="1"/>
</dbReference>
<dbReference type="Proteomes" id="UP000199334">
    <property type="component" value="Unassembled WGS sequence"/>
</dbReference>
<keyword evidence="3" id="KW-0804">Transcription</keyword>
<dbReference type="OrthoDB" id="9801546at2"/>
<name>A0A1H0G538_9BACI</name>
<dbReference type="GO" id="GO:0003700">
    <property type="term" value="F:DNA-binding transcription factor activity"/>
    <property type="evidence" value="ECO:0007669"/>
    <property type="project" value="InterPro"/>
</dbReference>
<dbReference type="AlphaFoldDB" id="A0A1H0G538"/>
<evidence type="ECO:0000259" key="4">
    <source>
        <dbReference type="PROSITE" id="PS50949"/>
    </source>
</evidence>
<dbReference type="RefSeq" id="WP_093857992.1">
    <property type="nucleotide sequence ID" value="NZ_BJVZ01000038.1"/>
</dbReference>
<evidence type="ECO:0000256" key="2">
    <source>
        <dbReference type="ARBA" id="ARBA00023125"/>
    </source>
</evidence>
<keyword evidence="2" id="KW-0238">DNA-binding</keyword>
<dbReference type="PANTHER" id="PTHR38445:SF9">
    <property type="entry name" value="HTH-TYPE TRANSCRIPTIONAL REPRESSOR YTRA"/>
    <property type="match status" value="1"/>
</dbReference>
<organism evidence="5 6">
    <name type="scientific">Tenuibacillus multivorans</name>
    <dbReference type="NCBI Taxonomy" id="237069"/>
    <lineage>
        <taxon>Bacteria</taxon>
        <taxon>Bacillati</taxon>
        <taxon>Bacillota</taxon>
        <taxon>Bacilli</taxon>
        <taxon>Bacillales</taxon>
        <taxon>Bacillaceae</taxon>
        <taxon>Tenuibacillus</taxon>
    </lineage>
</organism>
<sequence>MHIQLDPTNRNPIYEQITEQVRLRILQKVVVAGDKVPSVREMSSQLMVNPNTVGKAYKELEREGIFVSYRGKGTFISEDVHQLVVDKEVELLKEQVQHLVETAIRAGITQEEMKLWIDVSFDRRRGEQA</sequence>
<dbReference type="InterPro" id="IPR036390">
    <property type="entry name" value="WH_DNA-bd_sf"/>
</dbReference>
<dbReference type="CDD" id="cd07377">
    <property type="entry name" value="WHTH_GntR"/>
    <property type="match status" value="1"/>
</dbReference>
<evidence type="ECO:0000256" key="1">
    <source>
        <dbReference type="ARBA" id="ARBA00023015"/>
    </source>
</evidence>
<dbReference type="SMART" id="SM00345">
    <property type="entry name" value="HTH_GNTR"/>
    <property type="match status" value="1"/>
</dbReference>
<dbReference type="SUPFAM" id="SSF46785">
    <property type="entry name" value="Winged helix' DNA-binding domain"/>
    <property type="match status" value="1"/>
</dbReference>
<keyword evidence="6" id="KW-1185">Reference proteome</keyword>
<accession>A0A1H0G538</accession>
<gene>
    <name evidence="5" type="ORF">SAMN05216498_0458</name>
</gene>
<dbReference type="EMBL" id="FNIG01000015">
    <property type="protein sequence ID" value="SDO02015.1"/>
    <property type="molecule type" value="Genomic_DNA"/>
</dbReference>
<reference evidence="5 6" key="1">
    <citation type="submission" date="2016-10" db="EMBL/GenBank/DDBJ databases">
        <authorList>
            <person name="de Groot N.N."/>
        </authorList>
    </citation>
    <scope>NUCLEOTIDE SEQUENCE [LARGE SCALE GENOMIC DNA]</scope>
    <source>
        <strain evidence="5 6">CGMCC 1.3442</strain>
    </source>
</reference>
<dbReference type="PANTHER" id="PTHR38445">
    <property type="entry name" value="HTH-TYPE TRANSCRIPTIONAL REPRESSOR YTRA"/>
    <property type="match status" value="1"/>
</dbReference>
<dbReference type="Pfam" id="PF00392">
    <property type="entry name" value="GntR"/>
    <property type="match status" value="1"/>
</dbReference>
<evidence type="ECO:0000256" key="3">
    <source>
        <dbReference type="ARBA" id="ARBA00023163"/>
    </source>
</evidence>